<sequence length="162" mass="18302">MTTLCSSSKVRALVLLMTFHHVRSRQINTLAGPYIAYGNRWDTCPSENVELPVRLGHFNPLRPYDPQTLSGEVTYKEDFGDNYITSVTVAKRSNNQWKENFFVAKFTRMGCSAVRDNIPNLFRIVVKYNPGMGSKKTCSIPAVRITRDTFQRPLGIRAAASP</sequence>
<keyword evidence="1" id="KW-0732">Signal</keyword>
<evidence type="ECO:0000256" key="1">
    <source>
        <dbReference type="SAM" id="SignalP"/>
    </source>
</evidence>
<dbReference type="GeneID" id="117645270"/>
<organism evidence="3">
    <name type="scientific">Thrips palmi</name>
    <name type="common">Melon thrips</name>
    <dbReference type="NCBI Taxonomy" id="161013"/>
    <lineage>
        <taxon>Eukaryota</taxon>
        <taxon>Metazoa</taxon>
        <taxon>Ecdysozoa</taxon>
        <taxon>Arthropoda</taxon>
        <taxon>Hexapoda</taxon>
        <taxon>Insecta</taxon>
        <taxon>Pterygota</taxon>
        <taxon>Neoptera</taxon>
        <taxon>Paraneoptera</taxon>
        <taxon>Thysanoptera</taxon>
        <taxon>Terebrantia</taxon>
        <taxon>Thripoidea</taxon>
        <taxon>Thripidae</taxon>
        <taxon>Thrips</taxon>
    </lineage>
</organism>
<feature type="chain" id="PRO_5028334999" evidence="1">
    <location>
        <begin position="25"/>
        <end position="162"/>
    </location>
</feature>
<evidence type="ECO:0000313" key="2">
    <source>
        <dbReference type="Proteomes" id="UP000515158"/>
    </source>
</evidence>
<dbReference type="InParanoid" id="A0A6P8YMQ0"/>
<dbReference type="KEGG" id="tpal:117645270"/>
<protein>
    <submittedName>
        <fullName evidence="3">Uncharacterized protein LOC117645270</fullName>
    </submittedName>
</protein>
<proteinExistence type="predicted"/>
<gene>
    <name evidence="3" type="primary">LOC117645270</name>
</gene>
<accession>A0A6P8YMQ0</accession>
<name>A0A6P8YMQ0_THRPL</name>
<feature type="signal peptide" evidence="1">
    <location>
        <begin position="1"/>
        <end position="24"/>
    </location>
</feature>
<dbReference type="RefSeq" id="XP_034241228.1">
    <property type="nucleotide sequence ID" value="XM_034385337.1"/>
</dbReference>
<dbReference type="Proteomes" id="UP000515158">
    <property type="component" value="Unplaced"/>
</dbReference>
<dbReference type="AlphaFoldDB" id="A0A6P8YMQ0"/>
<evidence type="ECO:0000313" key="3">
    <source>
        <dbReference type="RefSeq" id="XP_034241228.1"/>
    </source>
</evidence>
<reference evidence="3" key="1">
    <citation type="submission" date="2025-08" db="UniProtKB">
        <authorList>
            <consortium name="RefSeq"/>
        </authorList>
    </citation>
    <scope>IDENTIFICATION</scope>
    <source>
        <tissue evidence="3">Total insect</tissue>
    </source>
</reference>
<keyword evidence="2" id="KW-1185">Reference proteome</keyword>